<comment type="caution">
    <text evidence="2">The sequence shown here is derived from an EMBL/GenBank/DDBJ whole genome shotgun (WGS) entry which is preliminary data.</text>
</comment>
<dbReference type="AlphaFoldDB" id="A0A4Y2IKH0"/>
<accession>A0A4Y2IKH0</accession>
<sequence length="117" mass="13178">MILDESPFGESTIPTDTPPSTEKPIIRVEVKSVCEEELVRRQSISVCLVGFVTARRYLDEVLGTYQRHFCGNNVVHFILMYGNARIEGTQLVDDFLEEEGVCGMVGLARSRCQPRRA</sequence>
<dbReference type="EMBL" id="BGPR01002742">
    <property type="protein sequence ID" value="GBM78237.1"/>
    <property type="molecule type" value="Genomic_DNA"/>
</dbReference>
<feature type="region of interest" description="Disordered" evidence="1">
    <location>
        <begin position="1"/>
        <end position="22"/>
    </location>
</feature>
<name>A0A4Y2IKH0_ARAVE</name>
<reference evidence="2 3" key="1">
    <citation type="journal article" date="2019" name="Sci. Rep.">
        <title>Orb-weaving spider Araneus ventricosus genome elucidates the spidroin gene catalogue.</title>
        <authorList>
            <person name="Kono N."/>
            <person name="Nakamura H."/>
            <person name="Ohtoshi R."/>
            <person name="Moran D.A.P."/>
            <person name="Shinohara A."/>
            <person name="Yoshida Y."/>
            <person name="Fujiwara M."/>
            <person name="Mori M."/>
            <person name="Tomita M."/>
            <person name="Arakawa K."/>
        </authorList>
    </citation>
    <scope>NUCLEOTIDE SEQUENCE [LARGE SCALE GENOMIC DNA]</scope>
</reference>
<evidence type="ECO:0000256" key="1">
    <source>
        <dbReference type="SAM" id="MobiDB-lite"/>
    </source>
</evidence>
<evidence type="ECO:0000313" key="3">
    <source>
        <dbReference type="Proteomes" id="UP000499080"/>
    </source>
</evidence>
<protein>
    <submittedName>
        <fullName evidence="2">Uncharacterized protein</fullName>
    </submittedName>
</protein>
<evidence type="ECO:0000313" key="2">
    <source>
        <dbReference type="EMBL" id="GBM78237.1"/>
    </source>
</evidence>
<keyword evidence="3" id="KW-1185">Reference proteome</keyword>
<dbReference type="Proteomes" id="UP000499080">
    <property type="component" value="Unassembled WGS sequence"/>
</dbReference>
<proteinExistence type="predicted"/>
<organism evidence="2 3">
    <name type="scientific">Araneus ventricosus</name>
    <name type="common">Orbweaver spider</name>
    <name type="synonym">Epeira ventricosa</name>
    <dbReference type="NCBI Taxonomy" id="182803"/>
    <lineage>
        <taxon>Eukaryota</taxon>
        <taxon>Metazoa</taxon>
        <taxon>Ecdysozoa</taxon>
        <taxon>Arthropoda</taxon>
        <taxon>Chelicerata</taxon>
        <taxon>Arachnida</taxon>
        <taxon>Araneae</taxon>
        <taxon>Araneomorphae</taxon>
        <taxon>Entelegynae</taxon>
        <taxon>Araneoidea</taxon>
        <taxon>Araneidae</taxon>
        <taxon>Araneus</taxon>
    </lineage>
</organism>
<gene>
    <name evidence="2" type="ORF">AVEN_273325_1</name>
</gene>